<dbReference type="PANTHER" id="PTHR37984:SF5">
    <property type="entry name" value="PROTEIN NYNRIN-LIKE"/>
    <property type="match status" value="1"/>
</dbReference>
<evidence type="ECO:0000256" key="2">
    <source>
        <dbReference type="ARBA" id="ARBA00022695"/>
    </source>
</evidence>
<evidence type="ECO:0000313" key="9">
    <source>
        <dbReference type="Proteomes" id="UP000321393"/>
    </source>
</evidence>
<accession>A0A5A7V524</accession>
<dbReference type="Proteomes" id="UP000321393">
    <property type="component" value="Unassembled WGS sequence"/>
</dbReference>
<dbReference type="SUPFAM" id="SSF56672">
    <property type="entry name" value="DNA/RNA polymerases"/>
    <property type="match status" value="1"/>
</dbReference>
<dbReference type="InterPro" id="IPR056924">
    <property type="entry name" value="SH3_Tf2-1"/>
</dbReference>
<evidence type="ECO:0000256" key="1">
    <source>
        <dbReference type="ARBA" id="ARBA00022679"/>
    </source>
</evidence>
<keyword evidence="3" id="KW-0540">Nuclease</keyword>
<dbReference type="OrthoDB" id="669841at2759"/>
<dbReference type="GO" id="GO:0015074">
    <property type="term" value="P:DNA integration"/>
    <property type="evidence" value="ECO:0007669"/>
    <property type="project" value="InterPro"/>
</dbReference>
<dbReference type="PROSITE" id="PS50994">
    <property type="entry name" value="INTEGRASE"/>
    <property type="match status" value="1"/>
</dbReference>
<keyword evidence="5" id="KW-0378">Hydrolase</keyword>
<keyword evidence="2" id="KW-0548">Nucleotidyltransferase</keyword>
<evidence type="ECO:0000256" key="6">
    <source>
        <dbReference type="ARBA" id="ARBA00022918"/>
    </source>
</evidence>
<keyword evidence="4" id="KW-0255">Endonuclease</keyword>
<dbReference type="CDD" id="cd09274">
    <property type="entry name" value="RNase_HI_RT_Ty3"/>
    <property type="match status" value="1"/>
</dbReference>
<dbReference type="GO" id="GO:0004519">
    <property type="term" value="F:endonuclease activity"/>
    <property type="evidence" value="ECO:0007669"/>
    <property type="project" value="UniProtKB-KW"/>
</dbReference>
<dbReference type="GO" id="GO:0003676">
    <property type="term" value="F:nucleic acid binding"/>
    <property type="evidence" value="ECO:0007669"/>
    <property type="project" value="InterPro"/>
</dbReference>
<protein>
    <submittedName>
        <fullName evidence="8">Retrotransposable element Tf2</fullName>
    </submittedName>
</protein>
<dbReference type="SUPFAM" id="SSF53098">
    <property type="entry name" value="Ribonuclease H-like"/>
    <property type="match status" value="1"/>
</dbReference>
<dbReference type="Pfam" id="PF24626">
    <property type="entry name" value="SH3_Tf2-1"/>
    <property type="match status" value="1"/>
</dbReference>
<evidence type="ECO:0000259" key="7">
    <source>
        <dbReference type="PROSITE" id="PS50994"/>
    </source>
</evidence>
<dbReference type="InterPro" id="IPR050951">
    <property type="entry name" value="Retrovirus_Pol_polyprotein"/>
</dbReference>
<proteinExistence type="predicted"/>
<dbReference type="AlphaFoldDB" id="A0A5A7V524"/>
<reference evidence="8 9" key="1">
    <citation type="submission" date="2019-08" db="EMBL/GenBank/DDBJ databases">
        <title>Draft genome sequences of two oriental melons (Cucumis melo L. var makuwa).</title>
        <authorList>
            <person name="Kwon S.-Y."/>
        </authorList>
    </citation>
    <scope>NUCLEOTIDE SEQUENCE [LARGE SCALE GENOMIC DNA]</scope>
    <source>
        <strain evidence="9">cv. SW 3</strain>
        <tissue evidence="8">Leaf</tissue>
    </source>
</reference>
<evidence type="ECO:0000256" key="5">
    <source>
        <dbReference type="ARBA" id="ARBA00022801"/>
    </source>
</evidence>
<comment type="caution">
    <text evidence="8">The sequence shown here is derived from an EMBL/GenBank/DDBJ whole genome shotgun (WGS) entry which is preliminary data.</text>
</comment>
<dbReference type="PANTHER" id="PTHR37984">
    <property type="entry name" value="PROTEIN CBG26694"/>
    <property type="match status" value="1"/>
</dbReference>
<dbReference type="Pfam" id="PF17917">
    <property type="entry name" value="RT_RNaseH"/>
    <property type="match status" value="1"/>
</dbReference>
<dbReference type="InterPro" id="IPR043502">
    <property type="entry name" value="DNA/RNA_pol_sf"/>
</dbReference>
<evidence type="ECO:0000313" key="8">
    <source>
        <dbReference type="EMBL" id="KAA0062047.1"/>
    </source>
</evidence>
<keyword evidence="1" id="KW-0808">Transferase</keyword>
<dbReference type="GO" id="GO:0003964">
    <property type="term" value="F:RNA-directed DNA polymerase activity"/>
    <property type="evidence" value="ECO:0007669"/>
    <property type="project" value="UniProtKB-KW"/>
</dbReference>
<dbReference type="EMBL" id="SSTE01004728">
    <property type="protein sequence ID" value="KAA0062047.1"/>
    <property type="molecule type" value="Genomic_DNA"/>
</dbReference>
<evidence type="ECO:0000256" key="4">
    <source>
        <dbReference type="ARBA" id="ARBA00022759"/>
    </source>
</evidence>
<keyword evidence="6" id="KW-0695">RNA-directed DNA polymerase</keyword>
<dbReference type="InterPro" id="IPR041373">
    <property type="entry name" value="RT_RNaseH"/>
</dbReference>
<sequence length="580" mass="67102">MPDFNLPFEIEIDASGYGVRAVLTQAKRPIAYFSRTLSIWDKARLVYERKLIAVVFAVQRRRPYLLGRKFVVKTDQRSLKFLLEQRVIQPQYQKWIAKLLGYSFEVVYKPRLENKAVDALSRVLPTVHLNQLSAPVLIDLAKIQEECTKESCNSKGDGLSKSAGFEAIFVVVDRMSKYAHFMALKHPYTTKYVAKLFVKEVVRDCPLICMGESGQITDSTCLSFWDKTEWGAGNIITQDEIHSFPPVGEQEGFQVVVPKLVIGRFRVVNERFSSLQHGYPRSIVSDRDSVFVSNFWNELFKLAGTKLHRSSAYHLQTDGQTEVVNSGLEAYLRCFCGERPKEWTNWLHWVEYWYNTTYNSSIGITPFQAVYGRLPPPLLYYGDVATLNSTLDQQLKDRDIALGTLKEHLRIAQEKMKKHADLRRRAVEFQFDDMVFLKLRPYRQLSLRRKCNEKLSPKYFGPYIVLEKIGPVVYNLELPNTSTIHPVFHVSQLKRAQRDHTQVQQLDSYLTKNHEWMTQPDEVYRLRLTGKGSPGRQRKELALYAVVSPAIFNRLMVLESAKEIWEFLKSEYEGDEGLKA</sequence>
<organism evidence="8 9">
    <name type="scientific">Cucumis melo var. makuwa</name>
    <name type="common">Oriental melon</name>
    <dbReference type="NCBI Taxonomy" id="1194695"/>
    <lineage>
        <taxon>Eukaryota</taxon>
        <taxon>Viridiplantae</taxon>
        <taxon>Streptophyta</taxon>
        <taxon>Embryophyta</taxon>
        <taxon>Tracheophyta</taxon>
        <taxon>Spermatophyta</taxon>
        <taxon>Magnoliopsida</taxon>
        <taxon>eudicotyledons</taxon>
        <taxon>Gunneridae</taxon>
        <taxon>Pentapetalae</taxon>
        <taxon>rosids</taxon>
        <taxon>fabids</taxon>
        <taxon>Cucurbitales</taxon>
        <taxon>Cucurbitaceae</taxon>
        <taxon>Benincaseae</taxon>
        <taxon>Cucumis</taxon>
    </lineage>
</organism>
<dbReference type="Gene3D" id="3.30.420.10">
    <property type="entry name" value="Ribonuclease H-like superfamily/Ribonuclease H"/>
    <property type="match status" value="1"/>
</dbReference>
<gene>
    <name evidence="8" type="ORF">E6C27_scaffold89G003870</name>
</gene>
<name>A0A5A7V524_CUCMM</name>
<dbReference type="InterPro" id="IPR036397">
    <property type="entry name" value="RNaseH_sf"/>
</dbReference>
<feature type="domain" description="Integrase catalytic" evidence="7">
    <location>
        <begin position="268"/>
        <end position="374"/>
    </location>
</feature>
<dbReference type="GO" id="GO:0016787">
    <property type="term" value="F:hydrolase activity"/>
    <property type="evidence" value="ECO:0007669"/>
    <property type="project" value="UniProtKB-KW"/>
</dbReference>
<dbReference type="InterPro" id="IPR001584">
    <property type="entry name" value="Integrase_cat-core"/>
</dbReference>
<evidence type="ECO:0000256" key="3">
    <source>
        <dbReference type="ARBA" id="ARBA00022722"/>
    </source>
</evidence>
<dbReference type="InterPro" id="IPR012337">
    <property type="entry name" value="RNaseH-like_sf"/>
</dbReference>
<dbReference type="Gene3D" id="3.10.20.370">
    <property type="match status" value="1"/>
</dbReference>